<dbReference type="GO" id="GO:0003677">
    <property type="term" value="F:DNA binding"/>
    <property type="evidence" value="ECO:0007669"/>
    <property type="project" value="UniProtKB-KW"/>
</dbReference>
<sequence>MERADTGELFRAAVTGDNAAWKELVTALAPLVWSIARSYRLSEADCREVYATAWFKLVQNLGRIRDPDKVGAWLASTTRHECLKLARMTRPVQLDDHPAVLDLRSPEPTPEEVVVEAEREADRVARLRALWLAVQDLGETCQRVLRVLMTNPPPSYAEVSAATGLAVGSIGPIRQRCLARLRALLEERGVR</sequence>
<dbReference type="InterPro" id="IPR013324">
    <property type="entry name" value="RNA_pol_sigma_r3/r4-like"/>
</dbReference>
<keyword evidence="8" id="KW-1185">Reference proteome</keyword>
<proteinExistence type="inferred from homology"/>
<dbReference type="PANTHER" id="PTHR43133:SF8">
    <property type="entry name" value="RNA POLYMERASE SIGMA FACTOR HI_1459-RELATED"/>
    <property type="match status" value="1"/>
</dbReference>
<keyword evidence="5" id="KW-0804">Transcription</keyword>
<evidence type="ECO:0000256" key="1">
    <source>
        <dbReference type="ARBA" id="ARBA00010641"/>
    </source>
</evidence>
<keyword evidence="3" id="KW-0731">Sigma factor</keyword>
<keyword evidence="4" id="KW-0238">DNA-binding</keyword>
<feature type="domain" description="RNA polymerase sigma-70 region 2" evidence="6">
    <location>
        <begin position="24"/>
        <end position="87"/>
    </location>
</feature>
<evidence type="ECO:0000256" key="4">
    <source>
        <dbReference type="ARBA" id="ARBA00023125"/>
    </source>
</evidence>
<dbReference type="Proteomes" id="UP000308705">
    <property type="component" value="Unassembled WGS sequence"/>
</dbReference>
<dbReference type="AlphaFoldDB" id="A0A4U3LNJ6"/>
<evidence type="ECO:0000313" key="7">
    <source>
        <dbReference type="EMBL" id="TKK75897.1"/>
    </source>
</evidence>
<keyword evidence="2" id="KW-0805">Transcription regulation</keyword>
<dbReference type="InterPro" id="IPR039425">
    <property type="entry name" value="RNA_pol_sigma-70-like"/>
</dbReference>
<evidence type="ECO:0000256" key="2">
    <source>
        <dbReference type="ARBA" id="ARBA00023015"/>
    </source>
</evidence>
<comment type="caution">
    <text evidence="7">The sequence shown here is derived from an EMBL/GenBank/DDBJ whole genome shotgun (WGS) entry which is preliminary data.</text>
</comment>
<dbReference type="Gene3D" id="1.10.1740.10">
    <property type="match status" value="1"/>
</dbReference>
<evidence type="ECO:0000256" key="3">
    <source>
        <dbReference type="ARBA" id="ARBA00023082"/>
    </source>
</evidence>
<protein>
    <submittedName>
        <fullName evidence="7">Sigma-70 family RNA polymerase sigma factor</fullName>
    </submittedName>
</protein>
<dbReference type="SUPFAM" id="SSF88946">
    <property type="entry name" value="Sigma2 domain of RNA polymerase sigma factors"/>
    <property type="match status" value="1"/>
</dbReference>
<evidence type="ECO:0000256" key="5">
    <source>
        <dbReference type="ARBA" id="ARBA00023163"/>
    </source>
</evidence>
<dbReference type="SUPFAM" id="SSF88659">
    <property type="entry name" value="Sigma3 and sigma4 domains of RNA polymerase sigma factors"/>
    <property type="match status" value="1"/>
</dbReference>
<dbReference type="GO" id="GO:0006352">
    <property type="term" value="P:DNA-templated transcription initiation"/>
    <property type="evidence" value="ECO:0007669"/>
    <property type="project" value="InterPro"/>
</dbReference>
<dbReference type="Pfam" id="PF04542">
    <property type="entry name" value="Sigma70_r2"/>
    <property type="match status" value="1"/>
</dbReference>
<accession>A0A4U3LNJ6</accession>
<dbReference type="OrthoDB" id="265863at2"/>
<dbReference type="InterPro" id="IPR013325">
    <property type="entry name" value="RNA_pol_sigma_r2"/>
</dbReference>
<comment type="similarity">
    <text evidence="1">Belongs to the sigma-70 factor family. ECF subfamily.</text>
</comment>
<organism evidence="7 8">
    <name type="scientific">Herbidospora galbida</name>
    <dbReference type="NCBI Taxonomy" id="2575442"/>
    <lineage>
        <taxon>Bacteria</taxon>
        <taxon>Bacillati</taxon>
        <taxon>Actinomycetota</taxon>
        <taxon>Actinomycetes</taxon>
        <taxon>Streptosporangiales</taxon>
        <taxon>Streptosporangiaceae</taxon>
        <taxon>Herbidospora</taxon>
    </lineage>
</organism>
<dbReference type="InterPro" id="IPR007627">
    <property type="entry name" value="RNA_pol_sigma70_r2"/>
</dbReference>
<reference evidence="7 8" key="1">
    <citation type="submission" date="2019-04" db="EMBL/GenBank/DDBJ databases">
        <title>Herbidospora sp. NEAU-GS14.nov., a novel actinomycete isolated from soil.</title>
        <authorList>
            <person name="Han L."/>
        </authorList>
    </citation>
    <scope>NUCLEOTIDE SEQUENCE [LARGE SCALE GENOMIC DNA]</scope>
    <source>
        <strain evidence="7 8">NEAU-GS14</strain>
    </source>
</reference>
<dbReference type="Gene3D" id="1.10.10.10">
    <property type="entry name" value="Winged helix-like DNA-binding domain superfamily/Winged helix DNA-binding domain"/>
    <property type="match status" value="1"/>
</dbReference>
<dbReference type="GO" id="GO:0016987">
    <property type="term" value="F:sigma factor activity"/>
    <property type="evidence" value="ECO:0007669"/>
    <property type="project" value="UniProtKB-KW"/>
</dbReference>
<dbReference type="InterPro" id="IPR014284">
    <property type="entry name" value="RNA_pol_sigma-70_dom"/>
</dbReference>
<dbReference type="InterPro" id="IPR036388">
    <property type="entry name" value="WH-like_DNA-bd_sf"/>
</dbReference>
<dbReference type="EMBL" id="SZQA01000093">
    <property type="protein sequence ID" value="TKK75897.1"/>
    <property type="molecule type" value="Genomic_DNA"/>
</dbReference>
<evidence type="ECO:0000313" key="8">
    <source>
        <dbReference type="Proteomes" id="UP000308705"/>
    </source>
</evidence>
<gene>
    <name evidence="7" type="ORF">FDA94_38700</name>
</gene>
<dbReference type="PANTHER" id="PTHR43133">
    <property type="entry name" value="RNA POLYMERASE ECF-TYPE SIGMA FACTO"/>
    <property type="match status" value="1"/>
</dbReference>
<dbReference type="RefSeq" id="WP_137251983.1">
    <property type="nucleotide sequence ID" value="NZ_SZQA01000093.1"/>
</dbReference>
<name>A0A4U3LNJ6_9ACTN</name>
<evidence type="ECO:0000259" key="6">
    <source>
        <dbReference type="Pfam" id="PF04542"/>
    </source>
</evidence>
<dbReference type="NCBIfam" id="TIGR02937">
    <property type="entry name" value="sigma70-ECF"/>
    <property type="match status" value="1"/>
</dbReference>